<evidence type="ECO:0000313" key="1">
    <source>
        <dbReference type="EMBL" id="PKB95785.1"/>
    </source>
</evidence>
<dbReference type="VEuPathDB" id="FungiDB:RhiirA1_472714"/>
<dbReference type="EMBL" id="LLXJ01004452">
    <property type="protein sequence ID" value="PKB95785.1"/>
    <property type="molecule type" value="Genomic_DNA"/>
</dbReference>
<accession>A0A2N0NMK8</accession>
<dbReference type="VEuPathDB" id="FungiDB:FUN_013376"/>
<dbReference type="InterPro" id="IPR036691">
    <property type="entry name" value="Endo/exonu/phosph_ase_sf"/>
</dbReference>
<proteinExistence type="predicted"/>
<dbReference type="Gene3D" id="3.60.10.10">
    <property type="entry name" value="Endonuclease/exonuclease/phosphatase"/>
    <property type="match status" value="1"/>
</dbReference>
<sequence>MDIKNTFKITTINVSGLNTTLKQEQVLNYMKINKISCLIVTETKLQTASAKMIYKDYKDITTWWSCDDDNHFSTGVGIIMNNDYAKYVIKKDIIKGRALKLMLLLKGKICFTIIAIYNFSNNSYKDEILEFYTKLEEILTAEKKLKAKIVCIGDFNAMDYKKIDSQLWETYAEKLGKLLDKEKDLIDNVEISIKNINRIWNTIRDTFKKANNELPKKKGNPNKEVLPKTIVFYKRFLHKLSFILTNLTEKKIMSLNLTNYRECKKFIEKHYETISEICFKFAIDIDGLLDKNIKEFKEIVKIAFKLVQVNFAEENSTLNRKRRKIVLDKIVIEKNSVKQLISDKELIENELIEHFRSFAGKKLNSNEKLKGRWIRQYSPIQDINECWYNEVIQPISESEWDHMIRQLANNKAPGISQISNEMLKHMGASMKSVTLKLANLCLQVGDIPEE</sequence>
<dbReference type="Proteomes" id="UP000232722">
    <property type="component" value="Unassembled WGS sequence"/>
</dbReference>
<protein>
    <recommendedName>
        <fullName evidence="3">DNase I-like protein</fullName>
    </recommendedName>
</protein>
<name>A0A2N0NMK8_9GLOM</name>
<dbReference type="AlphaFoldDB" id="A0A2N0NMK8"/>
<comment type="caution">
    <text evidence="1">The sequence shown here is derived from an EMBL/GenBank/DDBJ whole genome shotgun (WGS) entry which is preliminary data.</text>
</comment>
<reference evidence="1 2" key="2">
    <citation type="submission" date="2017-09" db="EMBL/GenBank/DDBJ databases">
        <title>Extensive intraspecific genome diversity in a model arbuscular mycorrhizal fungus.</title>
        <authorList>
            <person name="Chen E.C."/>
            <person name="Morin E."/>
            <person name="Beaudet D."/>
            <person name="Noel J."/>
            <person name="Ndikumana S."/>
            <person name="Charron P."/>
            <person name="St-Onge C."/>
            <person name="Giorgi J."/>
            <person name="Grigoriev I.V."/>
            <person name="Roux C."/>
            <person name="Martin F.M."/>
            <person name="Corradi N."/>
        </authorList>
    </citation>
    <scope>NUCLEOTIDE SEQUENCE [LARGE SCALE GENOMIC DNA]</scope>
    <source>
        <strain evidence="1 2">A5</strain>
    </source>
</reference>
<gene>
    <name evidence="1" type="ORF">RhiirA5_436045</name>
</gene>
<organism evidence="1 2">
    <name type="scientific">Rhizophagus irregularis</name>
    <dbReference type="NCBI Taxonomy" id="588596"/>
    <lineage>
        <taxon>Eukaryota</taxon>
        <taxon>Fungi</taxon>
        <taxon>Fungi incertae sedis</taxon>
        <taxon>Mucoromycota</taxon>
        <taxon>Glomeromycotina</taxon>
        <taxon>Glomeromycetes</taxon>
        <taxon>Glomerales</taxon>
        <taxon>Glomeraceae</taxon>
        <taxon>Rhizophagus</taxon>
    </lineage>
</organism>
<reference evidence="1 2" key="1">
    <citation type="submission" date="2016-04" db="EMBL/GenBank/DDBJ databases">
        <title>Genome analyses suggest a sexual origin of heterokaryosis in a supposedly ancient asexual fungus.</title>
        <authorList>
            <person name="Ropars J."/>
            <person name="Sedzielewska K."/>
            <person name="Noel J."/>
            <person name="Charron P."/>
            <person name="Farinelli L."/>
            <person name="Marton T."/>
            <person name="Kruger M."/>
            <person name="Pelin A."/>
            <person name="Brachmann A."/>
            <person name="Corradi N."/>
        </authorList>
    </citation>
    <scope>NUCLEOTIDE SEQUENCE [LARGE SCALE GENOMIC DNA]</scope>
    <source>
        <strain evidence="1 2">A5</strain>
    </source>
</reference>
<dbReference type="SUPFAM" id="SSF56219">
    <property type="entry name" value="DNase I-like"/>
    <property type="match status" value="1"/>
</dbReference>
<evidence type="ECO:0000313" key="2">
    <source>
        <dbReference type="Proteomes" id="UP000232722"/>
    </source>
</evidence>
<dbReference type="VEuPathDB" id="FungiDB:RhiirFUN_018890"/>
<dbReference type="VEuPathDB" id="FungiDB:RhiirFUN_012923"/>
<evidence type="ECO:0008006" key="3">
    <source>
        <dbReference type="Google" id="ProtNLM"/>
    </source>
</evidence>